<dbReference type="GO" id="GO:0006352">
    <property type="term" value="P:DNA-templated transcription initiation"/>
    <property type="evidence" value="ECO:0007669"/>
    <property type="project" value="InterPro"/>
</dbReference>
<evidence type="ECO:0000259" key="9">
    <source>
        <dbReference type="Pfam" id="PF04545"/>
    </source>
</evidence>
<dbReference type="SUPFAM" id="SSF88659">
    <property type="entry name" value="Sigma3 and sigma4 domains of RNA polymerase sigma factors"/>
    <property type="match status" value="2"/>
</dbReference>
<dbReference type="InterPro" id="IPR014284">
    <property type="entry name" value="RNA_pol_sigma-70_dom"/>
</dbReference>
<feature type="compositionally biased region" description="Polar residues" evidence="6">
    <location>
        <begin position="136"/>
        <end position="147"/>
    </location>
</feature>
<evidence type="ECO:0000259" key="8">
    <source>
        <dbReference type="Pfam" id="PF04542"/>
    </source>
</evidence>
<accession>A0A1D2A353</accession>
<protein>
    <recommendedName>
        <fullName evidence="11">RNA polymerase sigma-70 region 2 domain-containing protein</fullName>
    </recommendedName>
</protein>
<dbReference type="InterPro" id="IPR013324">
    <property type="entry name" value="RNA_pol_sigma_r3/r4-like"/>
</dbReference>
<dbReference type="Gene3D" id="1.20.120.1810">
    <property type="match status" value="1"/>
</dbReference>
<evidence type="ECO:0000256" key="5">
    <source>
        <dbReference type="ARBA" id="ARBA00023163"/>
    </source>
</evidence>
<dbReference type="InterPro" id="IPR007630">
    <property type="entry name" value="RNA_pol_sigma70_r4"/>
</dbReference>
<evidence type="ECO:0000259" key="7">
    <source>
        <dbReference type="Pfam" id="PF04539"/>
    </source>
</evidence>
<dbReference type="InterPro" id="IPR050239">
    <property type="entry name" value="Sigma-70_RNA_pol_init_factors"/>
</dbReference>
<dbReference type="InterPro" id="IPR007627">
    <property type="entry name" value="RNA_pol_sigma70_r2"/>
</dbReference>
<keyword evidence="5" id="KW-0804">Transcription</keyword>
<feature type="non-terminal residue" evidence="10">
    <location>
        <position position="1"/>
    </location>
</feature>
<keyword evidence="2" id="KW-0805">Transcription regulation</keyword>
<evidence type="ECO:0000313" key="10">
    <source>
        <dbReference type="EMBL" id="JAT73619.1"/>
    </source>
</evidence>
<keyword evidence="4" id="KW-0238">DNA-binding</keyword>
<dbReference type="Pfam" id="PF04539">
    <property type="entry name" value="Sigma70_r3"/>
    <property type="match status" value="1"/>
</dbReference>
<evidence type="ECO:0008006" key="11">
    <source>
        <dbReference type="Google" id="ProtNLM"/>
    </source>
</evidence>
<evidence type="ECO:0000256" key="3">
    <source>
        <dbReference type="ARBA" id="ARBA00023082"/>
    </source>
</evidence>
<feature type="domain" description="RNA polymerase sigma-70 region 2" evidence="8">
    <location>
        <begin position="237"/>
        <end position="301"/>
    </location>
</feature>
<dbReference type="Pfam" id="PF04542">
    <property type="entry name" value="Sigma70_r2"/>
    <property type="match status" value="1"/>
</dbReference>
<dbReference type="InterPro" id="IPR013325">
    <property type="entry name" value="RNA_pol_sigma_r2"/>
</dbReference>
<dbReference type="PANTHER" id="PTHR30603:SF47">
    <property type="entry name" value="RNA POLYMERASE SIGMA FACTOR SIGD, CHLOROPLASTIC"/>
    <property type="match status" value="1"/>
</dbReference>
<dbReference type="SUPFAM" id="SSF88946">
    <property type="entry name" value="Sigma2 domain of RNA polymerase sigma factors"/>
    <property type="match status" value="1"/>
</dbReference>
<dbReference type="GO" id="GO:0016987">
    <property type="term" value="F:sigma factor activity"/>
    <property type="evidence" value="ECO:0007669"/>
    <property type="project" value="UniProtKB-KW"/>
</dbReference>
<reference evidence="10" key="1">
    <citation type="submission" date="2015-08" db="EMBL/GenBank/DDBJ databases">
        <authorList>
            <person name="Babu N.S."/>
            <person name="Beckwith C.J."/>
            <person name="Beseler K.G."/>
            <person name="Brison A."/>
            <person name="Carone J.V."/>
            <person name="Caskin T.P."/>
            <person name="Diamond M."/>
            <person name="Durham M.E."/>
            <person name="Foxe J.M."/>
            <person name="Go M."/>
            <person name="Henderson B.A."/>
            <person name="Jones I.B."/>
            <person name="McGettigan J.A."/>
            <person name="Micheletti S.J."/>
            <person name="Nasrallah M.E."/>
            <person name="Ortiz D."/>
            <person name="Piller C.R."/>
            <person name="Privatt S.R."/>
            <person name="Schneider S.L."/>
            <person name="Sharp S."/>
            <person name="Smith T.C."/>
            <person name="Stanton J.D."/>
            <person name="Ullery H.E."/>
            <person name="Wilson R.J."/>
            <person name="Serrano M.G."/>
            <person name="Buck G."/>
            <person name="Lee V."/>
            <person name="Wang Y."/>
            <person name="Carvalho R."/>
            <person name="Voegtly L."/>
            <person name="Shi R."/>
            <person name="Duckworth R."/>
            <person name="Johnson A."/>
            <person name="Loviza R."/>
            <person name="Walstead R."/>
            <person name="Shah Z."/>
            <person name="Kiflezghi M."/>
            <person name="Wade K."/>
            <person name="Ball S.L."/>
            <person name="Bradley K.W."/>
            <person name="Asai D.J."/>
            <person name="Bowman C.A."/>
            <person name="Russell D.A."/>
            <person name="Pope W.H."/>
            <person name="Jacobs-Sera D."/>
            <person name="Hendrix R.W."/>
            <person name="Hatfull G.F."/>
        </authorList>
    </citation>
    <scope>NUCLEOTIDE SEQUENCE</scope>
</reference>
<dbReference type="Gene3D" id="1.20.140.160">
    <property type="match status" value="1"/>
</dbReference>
<comment type="similarity">
    <text evidence="1">Belongs to the sigma-70 factor family.</text>
</comment>
<evidence type="ECO:0000256" key="2">
    <source>
        <dbReference type="ARBA" id="ARBA00023015"/>
    </source>
</evidence>
<dbReference type="InterPro" id="IPR007624">
    <property type="entry name" value="RNA_pol_sigma70_r3"/>
</dbReference>
<feature type="compositionally biased region" description="Basic residues" evidence="6">
    <location>
        <begin position="150"/>
        <end position="163"/>
    </location>
</feature>
<dbReference type="NCBIfam" id="TIGR02937">
    <property type="entry name" value="sigma70-ECF"/>
    <property type="match status" value="1"/>
</dbReference>
<dbReference type="Pfam" id="PF04545">
    <property type="entry name" value="Sigma70_r4"/>
    <property type="match status" value="1"/>
</dbReference>
<dbReference type="PANTHER" id="PTHR30603">
    <property type="entry name" value="RNA POLYMERASE SIGMA FACTOR RPO"/>
    <property type="match status" value="1"/>
</dbReference>
<dbReference type="AlphaFoldDB" id="A0A1D2A353"/>
<sequence>RGEEYTFNQHILVTEYCTSRLKLCMAQVVGLHMKTLLATYTGPATRTAFATAPSCPFRYLALHRSGTTRRARASVRPMSSTGIAEVDVKAAGLAATCPRDALMARLASLERSFGAPRLSVAKRSSGKVPRSASGRALSTSPGWTPSTKPFGRRQPQRLARSRPTRSSGGSHFTSNLQLSTPGDGKEHLPRLSLEEERQLGECIQAARHLLDGSLDGQEDASPHGALLREAQLAEQVLVTRNVRLIYLVAKRLRHYSVHAEDLYAEGMVALHRAARGFDPEKGHAFATFAIPVLHRHLERAAQSLSRSIYLPSSRLIQIKKLRSMSWALETQLGRPPTVAEVAEVMQLPEQSIVELRADAQAAASLEQAGQGEEDSWVKEEVQAQGLDPSSQAVRELQGISLRSQLAHLPPAECAVVLARHGMLEEGGPGMTWQELGRWMGVSANRTHQLHTAAIEKLRRNMVADQH</sequence>
<dbReference type="GO" id="GO:0003677">
    <property type="term" value="F:DNA binding"/>
    <property type="evidence" value="ECO:0007669"/>
    <property type="project" value="UniProtKB-KW"/>
</dbReference>
<dbReference type="EMBL" id="GDKF01005003">
    <property type="protein sequence ID" value="JAT73619.1"/>
    <property type="molecule type" value="Transcribed_RNA"/>
</dbReference>
<feature type="domain" description="RNA polymerase sigma-70 region 3" evidence="7">
    <location>
        <begin position="318"/>
        <end position="379"/>
    </location>
</feature>
<evidence type="ECO:0000256" key="1">
    <source>
        <dbReference type="ARBA" id="ARBA00007788"/>
    </source>
</evidence>
<evidence type="ECO:0000256" key="6">
    <source>
        <dbReference type="SAM" id="MobiDB-lite"/>
    </source>
</evidence>
<keyword evidence="3" id="KW-0731">Sigma factor</keyword>
<proteinExistence type="inferred from homology"/>
<feature type="domain" description="RNA polymerase sigma-70 region 4" evidence="9">
    <location>
        <begin position="405"/>
        <end position="458"/>
    </location>
</feature>
<feature type="region of interest" description="Disordered" evidence="6">
    <location>
        <begin position="119"/>
        <end position="189"/>
    </location>
</feature>
<name>A0A1D2A353_AUXPR</name>
<feature type="compositionally biased region" description="Polar residues" evidence="6">
    <location>
        <begin position="164"/>
        <end position="180"/>
    </location>
</feature>
<evidence type="ECO:0000256" key="4">
    <source>
        <dbReference type="ARBA" id="ARBA00023125"/>
    </source>
</evidence>
<gene>
    <name evidence="10" type="ORF">g.13520</name>
</gene>
<organism evidence="10">
    <name type="scientific">Auxenochlorella protothecoides</name>
    <name type="common">Green microalga</name>
    <name type="synonym">Chlorella protothecoides</name>
    <dbReference type="NCBI Taxonomy" id="3075"/>
    <lineage>
        <taxon>Eukaryota</taxon>
        <taxon>Viridiplantae</taxon>
        <taxon>Chlorophyta</taxon>
        <taxon>core chlorophytes</taxon>
        <taxon>Trebouxiophyceae</taxon>
        <taxon>Chlorellales</taxon>
        <taxon>Chlorellaceae</taxon>
        <taxon>Auxenochlorella</taxon>
    </lineage>
</organism>